<dbReference type="InterPro" id="IPR053136">
    <property type="entry name" value="UTP_pyrophosphatase-like"/>
</dbReference>
<evidence type="ECO:0000259" key="1">
    <source>
        <dbReference type="Pfam" id="PF01863"/>
    </source>
</evidence>
<proteinExistence type="predicted"/>
<dbReference type="Gene3D" id="3.30.2010.10">
    <property type="entry name" value="Metalloproteases ('zincins'), catalytic domain"/>
    <property type="match status" value="1"/>
</dbReference>
<reference evidence="2" key="1">
    <citation type="journal article" date="2015" name="Nature">
        <title>Complex archaea that bridge the gap between prokaryotes and eukaryotes.</title>
        <authorList>
            <person name="Spang A."/>
            <person name="Saw J.H."/>
            <person name="Jorgensen S.L."/>
            <person name="Zaremba-Niedzwiedzka K."/>
            <person name="Martijn J."/>
            <person name="Lind A.E."/>
            <person name="van Eijk R."/>
            <person name="Schleper C."/>
            <person name="Guy L."/>
            <person name="Ettema T.J."/>
        </authorList>
    </citation>
    <scope>NUCLEOTIDE SEQUENCE</scope>
</reference>
<sequence>MVSEIQSVKFGEKEIIYSIDRTERKTIGIVVEPDGKVIVKAPFNLERDMIQDTVYKKRKWIVEKLKLTEEIKKPIPVKHELVSGEKILLKNRLIRLKIYNSPTKRSKITYAFKTLHIYVNENLSVIQKEEEIKRVLIEWYKEKAFSIISKRIEKYLNVIDYRPQEIKVRDQKIRWGSCTKDGRLIFNWRIIMAPISAIDYIIVHELCHMKEPPHSSKFWDLIESLFPNYKKWKEWLRINGRLLDLRI</sequence>
<accession>A0A0F9WED7</accession>
<evidence type="ECO:0000313" key="2">
    <source>
        <dbReference type="EMBL" id="KKN84236.1"/>
    </source>
</evidence>
<dbReference type="PANTHER" id="PTHR30399:SF1">
    <property type="entry name" value="UTP PYROPHOSPHATASE"/>
    <property type="match status" value="1"/>
</dbReference>
<comment type="caution">
    <text evidence="2">The sequence shown here is derived from an EMBL/GenBank/DDBJ whole genome shotgun (WGS) entry which is preliminary data.</text>
</comment>
<organism evidence="2">
    <name type="scientific">marine sediment metagenome</name>
    <dbReference type="NCBI Taxonomy" id="412755"/>
    <lineage>
        <taxon>unclassified sequences</taxon>
        <taxon>metagenomes</taxon>
        <taxon>ecological metagenomes</taxon>
    </lineage>
</organism>
<dbReference type="AlphaFoldDB" id="A0A0F9WED7"/>
<dbReference type="PANTHER" id="PTHR30399">
    <property type="entry name" value="UNCHARACTERIZED PROTEIN YGJP"/>
    <property type="match status" value="1"/>
</dbReference>
<feature type="domain" description="YgjP-like metallopeptidase" evidence="1">
    <location>
        <begin position="25"/>
        <end position="237"/>
    </location>
</feature>
<dbReference type="Pfam" id="PF01863">
    <property type="entry name" value="YgjP-like"/>
    <property type="match status" value="1"/>
</dbReference>
<dbReference type="InterPro" id="IPR002725">
    <property type="entry name" value="YgjP-like_metallopeptidase"/>
</dbReference>
<name>A0A0F9WED7_9ZZZZ</name>
<dbReference type="EMBL" id="LAZR01000173">
    <property type="protein sequence ID" value="KKN84236.1"/>
    <property type="molecule type" value="Genomic_DNA"/>
</dbReference>
<protein>
    <recommendedName>
        <fullName evidence="1">YgjP-like metallopeptidase domain-containing protein</fullName>
    </recommendedName>
</protein>
<gene>
    <name evidence="2" type="ORF">LCGC14_0290500</name>
</gene>
<dbReference type="CDD" id="cd07344">
    <property type="entry name" value="M48_yhfN_like"/>
    <property type="match status" value="1"/>
</dbReference>